<reference evidence="4 5" key="1">
    <citation type="journal article" date="2015" name="Nat. Commun.">
        <title>Production of butyrate from lysine and the Amadori product fructoselysine by a human gut commensal.</title>
        <authorList>
            <person name="Bui T.P."/>
            <person name="Ritari J."/>
            <person name="Boeren S."/>
            <person name="de Waard P."/>
            <person name="Plugge C.M."/>
            <person name="de Vos W.M."/>
        </authorList>
    </citation>
    <scope>NUCLEOTIDE SEQUENCE [LARGE SCALE GENOMIC DNA]</scope>
    <source>
        <strain evidence="4 5">AF211</strain>
    </source>
</reference>
<evidence type="ECO:0000313" key="5">
    <source>
        <dbReference type="Proteomes" id="UP000064844"/>
    </source>
</evidence>
<dbReference type="Proteomes" id="UP000064844">
    <property type="component" value="Chromosome"/>
</dbReference>
<reference evidence="5" key="2">
    <citation type="submission" date="2015-04" db="EMBL/GenBank/DDBJ databases">
        <title>A butyrogenic pathway from the amino acid lysine in a human gut commensal.</title>
        <authorList>
            <person name="de Vos W.M."/>
            <person name="Bui N.T.P."/>
            <person name="Plugge C.M."/>
            <person name="Ritari J."/>
        </authorList>
    </citation>
    <scope>NUCLEOTIDE SEQUENCE [LARGE SCALE GENOMIC DNA]</scope>
    <source>
        <strain evidence="5">AF211</strain>
    </source>
</reference>
<evidence type="ECO:0000313" key="4">
    <source>
        <dbReference type="EMBL" id="ALP94408.1"/>
    </source>
</evidence>
<feature type="domain" description="Transposase InsH N-terminal" evidence="2">
    <location>
        <begin position="11"/>
        <end position="108"/>
    </location>
</feature>
<organism evidence="4 5">
    <name type="scientific">Intestinimonas butyriciproducens</name>
    <dbReference type="NCBI Taxonomy" id="1297617"/>
    <lineage>
        <taxon>Bacteria</taxon>
        <taxon>Bacillati</taxon>
        <taxon>Bacillota</taxon>
        <taxon>Clostridia</taxon>
        <taxon>Eubacteriales</taxon>
        <taxon>Intestinimonas</taxon>
    </lineage>
</organism>
<feature type="domain" description="Transposase DDE" evidence="3">
    <location>
        <begin position="327"/>
        <end position="450"/>
    </location>
</feature>
<sequence length="454" mass="52731">MGMQLKLHMVTIEDLVPEGHFLRKLEATLDLSFVQEETASLYSRGNGRPPINPVMLVKYLLVGYLYGIPSERQIEQRIQTDVALRWYLGLDLFDRVPGHSTISQLRKRKPSFRKVFRRLFEEVVRECIEKVLVSGRLAATDSTHVKANASRASEYLVEMRSEPGAYWERLDSYEEEGLQELEKRTGHRRKKRTKQIKRDSRRSHKQVSRTDPEAGHMKRPGKPEGQYYLSHQTLDTDHGVILGVTVTPGDVHDSVPYLDHLEQIHRDVPPIQAVTADAAYDFPLAHRVLEEQGISFYVRPQPSADRTKAEFKRDAFSYDAENDVYQCPNGKELRVRGLYRSASGVYWEYWADREDCRSCPFREKCLSENDQRGARRLLDTYFRPTVRRHLTRQNEPDYLDALRKRQVWCEGTFAAQKWGHNLTRVLRRGLEAAEDHCLLSATALNLKRMIRCMG</sequence>
<evidence type="ECO:0000259" key="2">
    <source>
        <dbReference type="Pfam" id="PF05598"/>
    </source>
</evidence>
<accession>A0A0S2W4U7</accession>
<protein>
    <submittedName>
        <fullName evidence="4">Mobile element protein</fullName>
    </submittedName>
</protein>
<gene>
    <name evidence="4" type="ORF">IB211_02017c</name>
</gene>
<evidence type="ECO:0000259" key="3">
    <source>
        <dbReference type="Pfam" id="PF13751"/>
    </source>
</evidence>
<dbReference type="InterPro" id="IPR047629">
    <property type="entry name" value="IS1182_transpos"/>
</dbReference>
<dbReference type="eggNOG" id="COG3039">
    <property type="taxonomic scope" value="Bacteria"/>
</dbReference>
<evidence type="ECO:0000256" key="1">
    <source>
        <dbReference type="SAM" id="MobiDB-lite"/>
    </source>
</evidence>
<dbReference type="PANTHER" id="PTHR33408">
    <property type="entry name" value="TRANSPOSASE"/>
    <property type="match status" value="1"/>
</dbReference>
<feature type="region of interest" description="Disordered" evidence="1">
    <location>
        <begin position="180"/>
        <end position="226"/>
    </location>
</feature>
<dbReference type="Pfam" id="PF13751">
    <property type="entry name" value="DDE_Tnp_1_6"/>
    <property type="match status" value="1"/>
</dbReference>
<dbReference type="InterPro" id="IPR025668">
    <property type="entry name" value="Tnp_DDE_dom"/>
</dbReference>
<dbReference type="EMBL" id="CP011307">
    <property type="protein sequence ID" value="ALP94408.1"/>
    <property type="molecule type" value="Genomic_DNA"/>
</dbReference>
<dbReference type="AlphaFoldDB" id="A0A0S2W4U7"/>
<name>A0A0S2W4U7_9FIRM</name>
<feature type="compositionally biased region" description="Basic residues" evidence="1">
    <location>
        <begin position="185"/>
        <end position="207"/>
    </location>
</feature>
<dbReference type="KEGG" id="ibu:IB211_02017c"/>
<keyword evidence="5" id="KW-1185">Reference proteome</keyword>
<dbReference type="Pfam" id="PF05598">
    <property type="entry name" value="DUF772"/>
    <property type="match status" value="1"/>
</dbReference>
<dbReference type="STRING" id="1297617.IB211_02017c"/>
<dbReference type="NCBIfam" id="NF033551">
    <property type="entry name" value="transpos_IS1182"/>
    <property type="match status" value="1"/>
</dbReference>
<dbReference type="InterPro" id="IPR008490">
    <property type="entry name" value="Transposase_InsH_N"/>
</dbReference>
<proteinExistence type="predicted"/>
<dbReference type="PATRIC" id="fig|1297617.4.peg.2081"/>